<dbReference type="PANTHER" id="PTHR10073:SF52">
    <property type="entry name" value="MISMATCH REPAIR ENDONUCLEASE PMS2"/>
    <property type="match status" value="1"/>
</dbReference>
<dbReference type="GO" id="GO:0032389">
    <property type="term" value="C:MutLalpha complex"/>
    <property type="evidence" value="ECO:0007669"/>
    <property type="project" value="TreeGrafter"/>
</dbReference>
<evidence type="ECO:0000256" key="2">
    <source>
        <dbReference type="ARBA" id="ARBA00022763"/>
    </source>
</evidence>
<dbReference type="InterPro" id="IPR038973">
    <property type="entry name" value="MutL/Mlh/Pms-like"/>
</dbReference>
<keyword evidence="2" id="KW-0227">DNA damage</keyword>
<protein>
    <submittedName>
        <fullName evidence="4">Mlh1</fullName>
    </submittedName>
</protein>
<dbReference type="GO" id="GO:0030983">
    <property type="term" value="F:mismatched DNA binding"/>
    <property type="evidence" value="ECO:0007669"/>
    <property type="project" value="InterPro"/>
</dbReference>
<comment type="similarity">
    <text evidence="1">Belongs to the DNA mismatch repair MutL/HexB family.</text>
</comment>
<gene>
    <name evidence="4" type="primary">Mlh1</name>
    <name evidence="4" type="ORF">EHP00_1170</name>
</gene>
<proteinExistence type="inferred from homology"/>
<dbReference type="InterPro" id="IPR020568">
    <property type="entry name" value="Ribosomal_Su5_D2-typ_SF"/>
</dbReference>
<dbReference type="InterPro" id="IPR036890">
    <property type="entry name" value="HATPase_C_sf"/>
</dbReference>
<dbReference type="InterPro" id="IPR013507">
    <property type="entry name" value="DNA_mismatch_S5_2-like"/>
</dbReference>
<dbReference type="OrthoDB" id="10263226at2759"/>
<name>A0A1W0E4E2_9MICR</name>
<dbReference type="InterPro" id="IPR014721">
    <property type="entry name" value="Ribsml_uS5_D2-typ_fold_subgr"/>
</dbReference>
<dbReference type="STRING" id="646526.A0A1W0E4E2"/>
<dbReference type="VEuPathDB" id="MicrosporidiaDB:EHP00_1170"/>
<evidence type="ECO:0000313" key="5">
    <source>
        <dbReference type="Proteomes" id="UP000192758"/>
    </source>
</evidence>
<sequence>MQRKIIKLSENTIKNISAGEVATNIQTIVKEIIENALDAQATKIKVEICESVEKGTFILVKDNGTGISEENLPFICTAHYTSKINNKIFESLKNVSQKSHEYTNLIDLYGYRGEALHSIGLTSDIKVYTKEKENSKHFFVAKYVDSVLKEVVKTEKCIDNSFFVDLQKYNTIIEISNIFEKNILRRNEFFSNGLIRNKEILKIKHIVDMYKIYNFGKVDISHNIYGECAKNEEEMSKTDLIKKTFGLTNIFTISKIIKKGVSFSIYIGNASKNIFSIFVNSRFVQEPMIKKEIFRQSKIYTDFNMCVLIFLNNVTADINIHPGKHAIEIENKNEIYAEILKEFCYVLDENKSHCTSISSSKKEVKPENTHKVSTKIYETFTSQPLNFYSKRRDKILSNNKENLDAEENYLNDLINFNTPITNEIDVNSDNDNKITKNVKENETNSIKLKKEDINNSLIITPKLTNHDEIKPNTQLNAKNDMIEIVLHTKENKNFNNGKLISLENATFVGIFNEHTYIQLEDKLYVCKDMLIENIGEFNRLKGILQSSDYECITSLDEVYNLFKR</sequence>
<dbReference type="Pfam" id="PF13589">
    <property type="entry name" value="HATPase_c_3"/>
    <property type="match status" value="1"/>
</dbReference>
<comment type="caution">
    <text evidence="4">The sequence shown here is derived from an EMBL/GenBank/DDBJ whole genome shotgun (WGS) entry which is preliminary data.</text>
</comment>
<dbReference type="EMBL" id="MNPJ01000022">
    <property type="protein sequence ID" value="OQS54100.1"/>
    <property type="molecule type" value="Genomic_DNA"/>
</dbReference>
<evidence type="ECO:0000259" key="3">
    <source>
        <dbReference type="SMART" id="SM01340"/>
    </source>
</evidence>
<accession>A0A1W0E4E2</accession>
<dbReference type="AlphaFoldDB" id="A0A1W0E4E2"/>
<dbReference type="GO" id="GO:0006298">
    <property type="term" value="P:mismatch repair"/>
    <property type="evidence" value="ECO:0007669"/>
    <property type="project" value="InterPro"/>
</dbReference>
<reference evidence="4 5" key="1">
    <citation type="journal article" date="2017" name="Environ. Microbiol.">
        <title>Decay of the glycolytic pathway and adaptation to intranuclear parasitism within Enterocytozoonidae microsporidia.</title>
        <authorList>
            <person name="Wiredu Boakye D."/>
            <person name="Jaroenlak P."/>
            <person name="Prachumwat A."/>
            <person name="Williams T.A."/>
            <person name="Bateman K.S."/>
            <person name="Itsathitphaisarn O."/>
            <person name="Sritunyalucksana K."/>
            <person name="Paszkiewicz K.H."/>
            <person name="Moore K.A."/>
            <person name="Stentiford G.D."/>
            <person name="Williams B.A."/>
        </authorList>
    </citation>
    <scope>NUCLEOTIDE SEQUENCE [LARGE SCALE GENOMIC DNA]</scope>
    <source>
        <strain evidence="4 5">TH1</strain>
    </source>
</reference>
<dbReference type="Gene3D" id="3.30.230.10">
    <property type="match status" value="1"/>
</dbReference>
<dbReference type="GO" id="GO:0016887">
    <property type="term" value="F:ATP hydrolysis activity"/>
    <property type="evidence" value="ECO:0007669"/>
    <property type="project" value="InterPro"/>
</dbReference>
<organism evidence="4 5">
    <name type="scientific">Ecytonucleospora hepatopenaei</name>
    <dbReference type="NCBI Taxonomy" id="646526"/>
    <lineage>
        <taxon>Eukaryota</taxon>
        <taxon>Fungi</taxon>
        <taxon>Fungi incertae sedis</taxon>
        <taxon>Microsporidia</taxon>
        <taxon>Enterocytozoonidae</taxon>
        <taxon>Ecytonucleospora</taxon>
    </lineage>
</organism>
<dbReference type="SUPFAM" id="SSF54211">
    <property type="entry name" value="Ribosomal protein S5 domain 2-like"/>
    <property type="match status" value="1"/>
</dbReference>
<dbReference type="SMART" id="SM01340">
    <property type="entry name" value="DNA_mis_repair"/>
    <property type="match status" value="1"/>
</dbReference>
<dbReference type="GO" id="GO:0005524">
    <property type="term" value="F:ATP binding"/>
    <property type="evidence" value="ECO:0007669"/>
    <property type="project" value="InterPro"/>
</dbReference>
<feature type="domain" description="DNA mismatch repair protein S5" evidence="3">
    <location>
        <begin position="241"/>
        <end position="348"/>
    </location>
</feature>
<dbReference type="PANTHER" id="PTHR10073">
    <property type="entry name" value="DNA MISMATCH REPAIR PROTEIN MLH, PMS, MUTL"/>
    <property type="match status" value="1"/>
</dbReference>
<evidence type="ECO:0000313" key="4">
    <source>
        <dbReference type="EMBL" id="OQS54100.1"/>
    </source>
</evidence>
<dbReference type="GO" id="GO:0140664">
    <property type="term" value="F:ATP-dependent DNA damage sensor activity"/>
    <property type="evidence" value="ECO:0007669"/>
    <property type="project" value="InterPro"/>
</dbReference>
<dbReference type="Pfam" id="PF01119">
    <property type="entry name" value="DNA_mis_repair"/>
    <property type="match status" value="1"/>
</dbReference>
<dbReference type="Proteomes" id="UP000192758">
    <property type="component" value="Unassembled WGS sequence"/>
</dbReference>
<evidence type="ECO:0000256" key="1">
    <source>
        <dbReference type="ARBA" id="ARBA00006082"/>
    </source>
</evidence>
<keyword evidence="5" id="KW-1185">Reference proteome</keyword>
<dbReference type="SUPFAM" id="SSF55874">
    <property type="entry name" value="ATPase domain of HSP90 chaperone/DNA topoisomerase II/histidine kinase"/>
    <property type="match status" value="1"/>
</dbReference>
<dbReference type="Gene3D" id="3.30.565.10">
    <property type="entry name" value="Histidine kinase-like ATPase, C-terminal domain"/>
    <property type="match status" value="1"/>
</dbReference>